<gene>
    <name evidence="3" type="ORF">L1785_15935</name>
</gene>
<evidence type="ECO:0000313" key="3">
    <source>
        <dbReference type="EMBL" id="MCF4122469.1"/>
    </source>
</evidence>
<reference evidence="3" key="1">
    <citation type="submission" date="2022-01" db="EMBL/GenBank/DDBJ databases">
        <title>Antribacter sp. nov., isolated from Guizhou of China.</title>
        <authorList>
            <person name="Chengliang C."/>
            <person name="Ya Z."/>
        </authorList>
    </citation>
    <scope>NUCLEOTIDE SEQUENCE</scope>
    <source>
        <strain evidence="3">KLBMP 9083</strain>
    </source>
</reference>
<feature type="transmembrane region" description="Helical" evidence="2">
    <location>
        <begin position="199"/>
        <end position="219"/>
    </location>
</feature>
<dbReference type="EMBL" id="JAKGSG010000043">
    <property type="protein sequence ID" value="MCF4122469.1"/>
    <property type="molecule type" value="Genomic_DNA"/>
</dbReference>
<sequence length="270" mass="27843">MSGPSQVLSGWVALDGPVARTALLCWYAFVVSVCFLLAFAPYLLFERLVGWQPSHLAIWLGAVSLAPAGPATCGLLGAMRVLVGDREYPGRPVRQFVGAVRAGARRLRPWWWAVPAAALFLGYDAVLYRDAVPSAPAFVAVVGVLITVLLVGVTVVAGGDAGADAGTVADADADAAAGGTAGLRSAAHATLSSFLRRPLVPLAWLALLVGAVLLTRLPVVGPSLVLFAPAGWAGAVDVVNRAWGFPAPSPRVPAGPVPGDRADAESERAR</sequence>
<comment type="caution">
    <text evidence="3">The sequence shown here is derived from an EMBL/GenBank/DDBJ whole genome shotgun (WGS) entry which is preliminary data.</text>
</comment>
<keyword evidence="2" id="KW-0812">Transmembrane</keyword>
<evidence type="ECO:0000313" key="4">
    <source>
        <dbReference type="Proteomes" id="UP001165405"/>
    </source>
</evidence>
<protein>
    <submittedName>
        <fullName evidence="3">Uncharacterized protein</fullName>
    </submittedName>
</protein>
<organism evidence="3 4">
    <name type="scientific">Antribacter soli</name>
    <dbReference type="NCBI Taxonomy" id="2910976"/>
    <lineage>
        <taxon>Bacteria</taxon>
        <taxon>Bacillati</taxon>
        <taxon>Actinomycetota</taxon>
        <taxon>Actinomycetes</taxon>
        <taxon>Micrococcales</taxon>
        <taxon>Promicromonosporaceae</taxon>
        <taxon>Antribacter</taxon>
    </lineage>
</organism>
<feature type="transmembrane region" description="Helical" evidence="2">
    <location>
        <begin position="56"/>
        <end position="79"/>
    </location>
</feature>
<feature type="compositionally biased region" description="Basic and acidic residues" evidence="1">
    <location>
        <begin position="260"/>
        <end position="270"/>
    </location>
</feature>
<keyword evidence="4" id="KW-1185">Reference proteome</keyword>
<feature type="transmembrane region" description="Helical" evidence="2">
    <location>
        <begin position="110"/>
        <end position="128"/>
    </location>
</feature>
<name>A0AA41QHZ0_9MICO</name>
<keyword evidence="2" id="KW-1133">Transmembrane helix</keyword>
<dbReference type="Proteomes" id="UP001165405">
    <property type="component" value="Unassembled WGS sequence"/>
</dbReference>
<proteinExistence type="predicted"/>
<evidence type="ECO:0000256" key="2">
    <source>
        <dbReference type="SAM" id="Phobius"/>
    </source>
</evidence>
<accession>A0AA41QHZ0</accession>
<evidence type="ECO:0000256" key="1">
    <source>
        <dbReference type="SAM" id="MobiDB-lite"/>
    </source>
</evidence>
<feature type="transmembrane region" description="Helical" evidence="2">
    <location>
        <begin position="135"/>
        <end position="157"/>
    </location>
</feature>
<dbReference type="RefSeq" id="WP_236090269.1">
    <property type="nucleotide sequence ID" value="NZ_JAKGSG010000043.1"/>
</dbReference>
<dbReference type="AlphaFoldDB" id="A0AA41QHZ0"/>
<feature type="region of interest" description="Disordered" evidence="1">
    <location>
        <begin position="249"/>
        <end position="270"/>
    </location>
</feature>
<feature type="transmembrane region" description="Helical" evidence="2">
    <location>
        <begin position="20"/>
        <end position="44"/>
    </location>
</feature>
<keyword evidence="2" id="KW-0472">Membrane</keyword>